<dbReference type="Pfam" id="PF23559">
    <property type="entry name" value="WHD_DRP"/>
    <property type="match status" value="1"/>
</dbReference>
<evidence type="ECO:0000256" key="4">
    <source>
        <dbReference type="ARBA" id="ARBA00022821"/>
    </source>
</evidence>
<accession>A5AN12</accession>
<dbReference type="GO" id="GO:0043531">
    <property type="term" value="F:ADP binding"/>
    <property type="evidence" value="ECO:0007669"/>
    <property type="project" value="InterPro"/>
</dbReference>
<dbReference type="SUPFAM" id="SSF52540">
    <property type="entry name" value="P-loop containing nucleoside triphosphate hydrolases"/>
    <property type="match status" value="1"/>
</dbReference>
<dbReference type="InterPro" id="IPR038005">
    <property type="entry name" value="RX-like_CC"/>
</dbReference>
<dbReference type="InterPro" id="IPR058922">
    <property type="entry name" value="WHD_DRP"/>
</dbReference>
<dbReference type="InterPro" id="IPR036388">
    <property type="entry name" value="WH-like_DNA-bd_sf"/>
</dbReference>
<evidence type="ECO:0000259" key="9">
    <source>
        <dbReference type="Pfam" id="PF25019"/>
    </source>
</evidence>
<evidence type="ECO:0000256" key="3">
    <source>
        <dbReference type="ARBA" id="ARBA00022741"/>
    </source>
</evidence>
<keyword evidence="1" id="KW-0433">Leucine-rich repeat</keyword>
<reference evidence="10" key="1">
    <citation type="journal article" date="2007" name="PLoS ONE">
        <title>The first genome sequence of an elite grapevine cultivar (Pinot noir Vitis vinifera L.): coping with a highly heterozygous genome.</title>
        <authorList>
            <person name="Velasco R."/>
            <person name="Zharkikh A."/>
            <person name="Troggio M."/>
            <person name="Cartwright D.A."/>
            <person name="Cestaro A."/>
            <person name="Pruss D."/>
            <person name="Pindo M."/>
            <person name="FitzGerald L.M."/>
            <person name="Vezzulli S."/>
            <person name="Reid J."/>
            <person name="Malacarne G."/>
            <person name="Iliev D."/>
            <person name="Coppola G."/>
            <person name="Wardell B."/>
            <person name="Micheletti D."/>
            <person name="Macalma T."/>
            <person name="Facci M."/>
            <person name="Mitchell J.T."/>
            <person name="Perazzolli M."/>
            <person name="Eldredge G."/>
            <person name="Gatto P."/>
            <person name="Oyzerski R."/>
            <person name="Moretto M."/>
            <person name="Gutin N."/>
            <person name="Stefanini M."/>
            <person name="Chen Y."/>
            <person name="Segala C."/>
            <person name="Davenport C."/>
            <person name="Dematte L."/>
            <person name="Mraz A."/>
            <person name="Battilana J."/>
            <person name="Stormo K."/>
            <person name="Costa F."/>
            <person name="Tao Q."/>
            <person name="Si-Ammour A."/>
            <person name="Harkins T."/>
            <person name="Lackey A."/>
            <person name="Perbost C."/>
            <person name="Taillon B."/>
            <person name="Stella A."/>
            <person name="Solovyev V."/>
            <person name="Fawcett J.A."/>
            <person name="Sterck L."/>
            <person name="Vandepoele K."/>
            <person name="Grando S.M."/>
            <person name="Toppo S."/>
            <person name="Moser C."/>
            <person name="Lanchbury J."/>
            <person name="Bogden R."/>
            <person name="Skolnick M."/>
            <person name="Sgaramella V."/>
            <person name="Bhatnagar S.K."/>
            <person name="Fontana P."/>
            <person name="Gutin A."/>
            <person name="Van de Peer Y."/>
            <person name="Salamini F."/>
            <person name="Viola R."/>
        </authorList>
    </citation>
    <scope>NUCLEOTIDE SEQUENCE</scope>
</reference>
<keyword evidence="5" id="KW-0067">ATP-binding</keyword>
<evidence type="ECO:0000259" key="7">
    <source>
        <dbReference type="Pfam" id="PF18052"/>
    </source>
</evidence>
<dbReference type="PRINTS" id="PR00364">
    <property type="entry name" value="DISEASERSIST"/>
</dbReference>
<dbReference type="Gene3D" id="3.80.10.10">
    <property type="entry name" value="Ribonuclease Inhibitor"/>
    <property type="match status" value="5"/>
</dbReference>
<dbReference type="GO" id="GO:0005524">
    <property type="term" value="F:ATP binding"/>
    <property type="evidence" value="ECO:0007669"/>
    <property type="project" value="UniProtKB-KW"/>
</dbReference>
<evidence type="ECO:0000256" key="2">
    <source>
        <dbReference type="ARBA" id="ARBA00022737"/>
    </source>
</evidence>
<dbReference type="Gene3D" id="3.40.50.300">
    <property type="entry name" value="P-loop containing nucleotide triphosphate hydrolases"/>
    <property type="match status" value="1"/>
</dbReference>
<proteinExistence type="predicted"/>
<evidence type="ECO:0000313" key="10">
    <source>
        <dbReference type="EMBL" id="CAN69227.1"/>
    </source>
</evidence>
<dbReference type="FunFam" id="3.40.50.300:FF:001091">
    <property type="entry name" value="Probable disease resistance protein At1g61300"/>
    <property type="match status" value="1"/>
</dbReference>
<dbReference type="InterPro" id="IPR032675">
    <property type="entry name" value="LRR_dom_sf"/>
</dbReference>
<keyword evidence="3" id="KW-0547">Nucleotide-binding</keyword>
<dbReference type="OrthoDB" id="2973320at2759"/>
<dbReference type="InterPro" id="IPR041118">
    <property type="entry name" value="Rx_N"/>
</dbReference>
<dbReference type="SUPFAM" id="SSF52075">
    <property type="entry name" value="Outer arm dynein light chain 1"/>
    <property type="match status" value="1"/>
</dbReference>
<feature type="domain" description="Disease resistance N-terminal" evidence="7">
    <location>
        <begin position="14"/>
        <end position="101"/>
    </location>
</feature>
<dbReference type="InterPro" id="IPR002182">
    <property type="entry name" value="NB-ARC"/>
</dbReference>
<dbReference type="Pfam" id="PF25019">
    <property type="entry name" value="LRR_R13L1-DRL21"/>
    <property type="match status" value="1"/>
</dbReference>
<dbReference type="PANTHER" id="PTHR36766:SF51">
    <property type="entry name" value="DISEASE RESISTANCE RPP13-LIKE PROTEIN 1"/>
    <property type="match status" value="1"/>
</dbReference>
<evidence type="ECO:0000259" key="6">
    <source>
        <dbReference type="Pfam" id="PF00931"/>
    </source>
</evidence>
<evidence type="ECO:0008006" key="11">
    <source>
        <dbReference type="Google" id="ProtNLM"/>
    </source>
</evidence>
<dbReference type="Gene3D" id="1.10.10.10">
    <property type="entry name" value="Winged helix-like DNA-binding domain superfamily/Winged helix DNA-binding domain"/>
    <property type="match status" value="1"/>
</dbReference>
<dbReference type="InterPro" id="IPR042197">
    <property type="entry name" value="Apaf_helical"/>
</dbReference>
<organism evidence="10">
    <name type="scientific">Vitis vinifera</name>
    <name type="common">Grape</name>
    <dbReference type="NCBI Taxonomy" id="29760"/>
    <lineage>
        <taxon>Eukaryota</taxon>
        <taxon>Viridiplantae</taxon>
        <taxon>Streptophyta</taxon>
        <taxon>Embryophyta</taxon>
        <taxon>Tracheophyta</taxon>
        <taxon>Spermatophyta</taxon>
        <taxon>Magnoliopsida</taxon>
        <taxon>eudicotyledons</taxon>
        <taxon>Gunneridae</taxon>
        <taxon>Pentapetalae</taxon>
        <taxon>rosids</taxon>
        <taxon>Vitales</taxon>
        <taxon>Vitaceae</taxon>
        <taxon>Viteae</taxon>
        <taxon>Vitis</taxon>
    </lineage>
</organism>
<sequence>MEVVAEAVLSVSLEALFSQLGSLDLLKFARQEKINAELKIWEEKLLEIHEVLNDAEEKQITKKLVKTWLGDLRDLAYDMEDILDEFAYEALRRKVMAEADGEGSTSKVRKFIPTCCTTFTPIGCMRNVKMGCKIKDITTRLEAIYAQKAGLGLDKVAAITQSTWERPLTTSRVYEPWVYGRDADKQIIIDMLLRDEPIETNFSVVSIVAMGGMGKTTLARLVYDDAETAKHFDLTAWVCVSDQFDAVRTTKTVLNSVSTSQSNTDSLDFHQIQDKLGEELNGKKFLLVLDDMWNDNYDDWRCLQSPFLSGSRGSKIIVTTRNKNVAKIMEGDKNLHELQNLSDDECWSVFKKHAFGNSSIDEHSNLALIGKEIVKKCGGLPLAATALGGLLRHEQREDKWNVILTSKIWDLPSDKCGILPALRLSYNHLPSPLKRCFSYCAIFPKDYEFDKRELIRLWMAESLIQCPERYGRQIEIEDLGDDYFQELLSRSFFQPSSSNKSQFVMHDLVNDLAKFVGGEICFSLEENLEGNQQQTISKKARHSSFIRGRYDVFKKFEAFYGMEYLRTFIALPIDASWRCNWLSNKVLEGLMPKLQRLRVLSLSGYWISEIPSSVGDLKHLRYLNLSETGVKRLPDSLGNLHNLETLVLSNCWRLIRLPLSIENLNNLRHLDVTNTNLEEMSLRICKLKSLQVLSKFIVGKDNGLNVKELRNMPHLQGGLCISNLENVANVQDARDASLNKKQKLEELTIEWSAGLDDSHNARNQIDVLDSLQPHFNLNKLKIEYYGGPEFPRWIGDVSFSKMVDVNLVNCRNCTSLPCLGWLPMLKHVRIEGLKEVKIVGREFYGETCLPNKPFPSLESLSFSDMSQWEDWESPSLSEPYPCLLYLEIVNCPKLIKKLPTYLPSLVHLSIWRCPLLVSPVERLPSLSKLRVEDCNEAVLRSGLELPSLTELGILRMVGLTRLHEWCMQLLSGLQVLDIDECDELMCLWENGFAGLQQLQTSNCLELVSLGKKEKHELPSKLQSLKIRRCNNLEKLPNGLHRLTCLGELKISNCPKLVLFPELGFPPMLRRLVIYSCKGLPCLPDWMMVMKDGSNNGSDVCLLEYLEIDGCPSLIGFPEGELPATLKELRIWRCENLESLPGGIMHHDSNTTSYGLHALYIGKCPSLTFFPTGKFPSTLKKLQIWDCAQLEPISEGMFHSNNSSLEYLSIWSYRCLKIVPNCLNILRELEISNCENVELLPYQLQNLTALTSLTISDCENIKTPLSRWGLATLTSLKKLTIGGIFPRVASFSDGQRPPILPTTLTSLYIQDFQNLKSLSSLALQTLTSLEELRIQCCPKLQSFCPREGLPDTISQLYFAGCPLLKQRFSKRMELQVSEGLVQSMTGGTRGPFIVLNDWNFPPISKAHWHFITIFSQQKEDKIQLSKDGSSEKPMKANVAKPYEKWELSQSNKEQEIVMLAGNITHLCKEDSLHRLYQEYSHA</sequence>
<dbReference type="FunFam" id="1.10.10.10:FF:000322">
    <property type="entry name" value="Probable disease resistance protein At1g63360"/>
    <property type="match status" value="1"/>
</dbReference>
<dbReference type="PANTHER" id="PTHR36766">
    <property type="entry name" value="PLANT BROAD-SPECTRUM MILDEW RESISTANCE PROTEIN RPW8"/>
    <property type="match status" value="1"/>
</dbReference>
<dbReference type="Pfam" id="PF00931">
    <property type="entry name" value="NB-ARC"/>
    <property type="match status" value="1"/>
</dbReference>
<name>A5AN12_VITVI</name>
<evidence type="ECO:0000259" key="8">
    <source>
        <dbReference type="Pfam" id="PF23559"/>
    </source>
</evidence>
<dbReference type="Pfam" id="PF18052">
    <property type="entry name" value="Rx_N"/>
    <property type="match status" value="1"/>
</dbReference>
<gene>
    <name evidence="10" type="ORF">VITISV_007111</name>
</gene>
<dbReference type="SUPFAM" id="SSF52058">
    <property type="entry name" value="L domain-like"/>
    <property type="match status" value="2"/>
</dbReference>
<feature type="domain" description="R13L1/DRL21-like LRR repeat region" evidence="9">
    <location>
        <begin position="707"/>
        <end position="832"/>
    </location>
</feature>
<dbReference type="EMBL" id="AM430489">
    <property type="protein sequence ID" value="CAN69227.1"/>
    <property type="molecule type" value="Genomic_DNA"/>
</dbReference>
<dbReference type="InterPro" id="IPR027417">
    <property type="entry name" value="P-loop_NTPase"/>
</dbReference>
<feature type="domain" description="Disease resistance protein winged helix" evidence="8">
    <location>
        <begin position="442"/>
        <end position="513"/>
    </location>
</feature>
<dbReference type="Gene3D" id="1.10.8.430">
    <property type="entry name" value="Helical domain of apoptotic protease-activating factors"/>
    <property type="match status" value="1"/>
</dbReference>
<dbReference type="Gene3D" id="1.20.5.4130">
    <property type="match status" value="1"/>
</dbReference>
<dbReference type="GO" id="GO:0051707">
    <property type="term" value="P:response to other organism"/>
    <property type="evidence" value="ECO:0007669"/>
    <property type="project" value="UniProtKB-ARBA"/>
</dbReference>
<dbReference type="CDD" id="cd14798">
    <property type="entry name" value="RX-CC_like"/>
    <property type="match status" value="1"/>
</dbReference>
<keyword evidence="2" id="KW-0677">Repeat</keyword>
<protein>
    <recommendedName>
        <fullName evidence="11">Disease resistance RPP13-like protein 1</fullName>
    </recommendedName>
</protein>
<dbReference type="ExpressionAtlas" id="A5AN12">
    <property type="expression patterns" value="baseline and differential"/>
</dbReference>
<dbReference type="InterPro" id="IPR056789">
    <property type="entry name" value="LRR_R13L1-DRL21"/>
</dbReference>
<evidence type="ECO:0000256" key="5">
    <source>
        <dbReference type="ARBA" id="ARBA00022840"/>
    </source>
</evidence>
<keyword evidence="4" id="KW-0611">Plant defense</keyword>
<evidence type="ECO:0000256" key="1">
    <source>
        <dbReference type="ARBA" id="ARBA00022614"/>
    </source>
</evidence>
<dbReference type="GO" id="GO:0006952">
    <property type="term" value="P:defense response"/>
    <property type="evidence" value="ECO:0007669"/>
    <property type="project" value="UniProtKB-KW"/>
</dbReference>
<feature type="domain" description="NB-ARC" evidence="6">
    <location>
        <begin position="185"/>
        <end position="358"/>
    </location>
</feature>